<reference evidence="1" key="1">
    <citation type="submission" date="2019-02" db="EMBL/GenBank/DDBJ databases">
        <authorList>
            <person name="Gruber-Vodicka R. H."/>
            <person name="Seah K. B. B."/>
        </authorList>
    </citation>
    <scope>NUCLEOTIDE SEQUENCE</scope>
    <source>
        <strain evidence="1">BECK_S127</strain>
    </source>
</reference>
<sequence length="86" mass="9139">MFDAQDAEDELLAVRLAGEGAASVSMAVPVYLDPVQGGLFAALDFIGRHLAAFVRGLPVEEDPVGALARGPADRRWASVMRRGEES</sequence>
<evidence type="ECO:0000313" key="1">
    <source>
        <dbReference type="EMBL" id="VFK77924.1"/>
    </source>
</evidence>
<name>A0A451BI05_9GAMM</name>
<gene>
    <name evidence="1" type="ORF">BECKSD772D_GA0070982_100383</name>
</gene>
<organism evidence="1">
    <name type="scientific">Candidatus Kentrum sp. SD</name>
    <dbReference type="NCBI Taxonomy" id="2126332"/>
    <lineage>
        <taxon>Bacteria</taxon>
        <taxon>Pseudomonadati</taxon>
        <taxon>Pseudomonadota</taxon>
        <taxon>Gammaproteobacteria</taxon>
        <taxon>Candidatus Kentrum</taxon>
    </lineage>
</organism>
<dbReference type="AlphaFoldDB" id="A0A451BI05"/>
<accession>A0A451BI05</accession>
<proteinExistence type="predicted"/>
<dbReference type="EMBL" id="CAADHB010000003">
    <property type="protein sequence ID" value="VFK77924.1"/>
    <property type="molecule type" value="Genomic_DNA"/>
</dbReference>
<protein>
    <submittedName>
        <fullName evidence="1">Uncharacterized protein</fullName>
    </submittedName>
</protein>